<name>A0AA86SJD9_9FABA</name>
<proteinExistence type="predicted"/>
<reference evidence="1" key="1">
    <citation type="submission" date="2023-10" db="EMBL/GenBank/DDBJ databases">
        <authorList>
            <person name="Domelevo Entfellner J.-B."/>
        </authorList>
    </citation>
    <scope>NUCLEOTIDE SEQUENCE</scope>
</reference>
<dbReference type="Gramene" id="rna-AYBTSS11_LOCUS19080">
    <property type="protein sequence ID" value="CAJ1962128.1"/>
    <property type="gene ID" value="gene-AYBTSS11_LOCUS19080"/>
</dbReference>
<sequence>MRQFGAFKLEAMRQLNMFVLPFSASEWEFLPLLNNPQAFHSCFVISGVLLKLLPHPFKYGVATTRLLGEQITS</sequence>
<dbReference type="AlphaFoldDB" id="A0AA86SJD9"/>
<dbReference type="Proteomes" id="UP001189624">
    <property type="component" value="Chromosome 6"/>
</dbReference>
<dbReference type="EMBL" id="OY731403">
    <property type="protein sequence ID" value="CAJ1962128.1"/>
    <property type="molecule type" value="Genomic_DNA"/>
</dbReference>
<evidence type="ECO:0000313" key="2">
    <source>
        <dbReference type="Proteomes" id="UP001189624"/>
    </source>
</evidence>
<protein>
    <submittedName>
        <fullName evidence="1">Uncharacterized protein</fullName>
    </submittedName>
</protein>
<keyword evidence="2" id="KW-1185">Reference proteome</keyword>
<evidence type="ECO:0000313" key="1">
    <source>
        <dbReference type="EMBL" id="CAJ1962128.1"/>
    </source>
</evidence>
<gene>
    <name evidence="1" type="ORF">AYBTSS11_LOCUS19080</name>
</gene>
<accession>A0AA86SJD9</accession>
<organism evidence="1 2">
    <name type="scientific">Sphenostylis stenocarpa</name>
    <dbReference type="NCBI Taxonomy" id="92480"/>
    <lineage>
        <taxon>Eukaryota</taxon>
        <taxon>Viridiplantae</taxon>
        <taxon>Streptophyta</taxon>
        <taxon>Embryophyta</taxon>
        <taxon>Tracheophyta</taxon>
        <taxon>Spermatophyta</taxon>
        <taxon>Magnoliopsida</taxon>
        <taxon>eudicotyledons</taxon>
        <taxon>Gunneridae</taxon>
        <taxon>Pentapetalae</taxon>
        <taxon>rosids</taxon>
        <taxon>fabids</taxon>
        <taxon>Fabales</taxon>
        <taxon>Fabaceae</taxon>
        <taxon>Papilionoideae</taxon>
        <taxon>50 kb inversion clade</taxon>
        <taxon>NPAAA clade</taxon>
        <taxon>indigoferoid/millettioid clade</taxon>
        <taxon>Phaseoleae</taxon>
        <taxon>Sphenostylis</taxon>
    </lineage>
</organism>